<dbReference type="RefSeq" id="WP_141872341.1">
    <property type="nucleotide sequence ID" value="NZ_VFOX01000001.1"/>
</dbReference>
<reference evidence="2 3" key="1">
    <citation type="submission" date="2019-06" db="EMBL/GenBank/DDBJ databases">
        <title>Sequencing the genomes of 1000 actinobacteria strains.</title>
        <authorList>
            <person name="Klenk H.-P."/>
        </authorList>
    </citation>
    <scope>NUCLEOTIDE SEQUENCE [LARGE SCALE GENOMIC DNA]</scope>
    <source>
        <strain evidence="2 3">DSM 20169</strain>
    </source>
</reference>
<dbReference type="OrthoDB" id="5117223at2"/>
<keyword evidence="1" id="KW-0472">Membrane</keyword>
<feature type="transmembrane region" description="Helical" evidence="1">
    <location>
        <begin position="169"/>
        <end position="191"/>
    </location>
</feature>
<feature type="transmembrane region" description="Helical" evidence="1">
    <location>
        <begin position="74"/>
        <end position="94"/>
    </location>
</feature>
<keyword evidence="1" id="KW-1133">Transmembrane helix</keyword>
<evidence type="ECO:0000256" key="1">
    <source>
        <dbReference type="SAM" id="Phobius"/>
    </source>
</evidence>
<feature type="transmembrane region" description="Helical" evidence="1">
    <location>
        <begin position="211"/>
        <end position="230"/>
    </location>
</feature>
<feature type="transmembrane region" description="Helical" evidence="1">
    <location>
        <begin position="115"/>
        <end position="134"/>
    </location>
</feature>
<dbReference type="EMBL" id="VFOX01000001">
    <property type="protein sequence ID" value="TQL86491.1"/>
    <property type="molecule type" value="Genomic_DNA"/>
</dbReference>
<organism evidence="2 3">
    <name type="scientific">Microbacterium saperdae</name>
    <dbReference type="NCBI Taxonomy" id="69368"/>
    <lineage>
        <taxon>Bacteria</taxon>
        <taxon>Bacillati</taxon>
        <taxon>Actinomycetota</taxon>
        <taxon>Actinomycetes</taxon>
        <taxon>Micrococcales</taxon>
        <taxon>Microbacteriaceae</taxon>
        <taxon>Microbacterium</taxon>
    </lineage>
</organism>
<keyword evidence="1" id="KW-0812">Transmembrane</keyword>
<evidence type="ECO:0000313" key="2">
    <source>
        <dbReference type="EMBL" id="TQL86491.1"/>
    </source>
</evidence>
<feature type="transmembrane region" description="Helical" evidence="1">
    <location>
        <begin position="37"/>
        <end position="62"/>
    </location>
</feature>
<dbReference type="Proteomes" id="UP000317209">
    <property type="component" value="Unassembled WGS sequence"/>
</dbReference>
<evidence type="ECO:0000313" key="3">
    <source>
        <dbReference type="Proteomes" id="UP000317209"/>
    </source>
</evidence>
<keyword evidence="3" id="KW-1185">Reference proteome</keyword>
<feature type="transmembrane region" description="Helical" evidence="1">
    <location>
        <begin position="6"/>
        <end position="25"/>
    </location>
</feature>
<feature type="transmembrane region" description="Helical" evidence="1">
    <location>
        <begin position="263"/>
        <end position="287"/>
    </location>
</feature>
<gene>
    <name evidence="2" type="ORF">FB560_2151</name>
</gene>
<proteinExistence type="predicted"/>
<name>A0A543BNT8_9MICO</name>
<dbReference type="AlphaFoldDB" id="A0A543BNT8"/>
<accession>A0A543BNT8</accession>
<protein>
    <submittedName>
        <fullName evidence="2">Uncharacterized protein</fullName>
    </submittedName>
</protein>
<sequence>MLTILLLASAPIAVAVIVAIGIRLINLPPLPRLGAPASWLTVAAGGVPAVATAALVWLPFAIPPLGFFDLDVRAMAPLLLGIAAVVLLAVPPASRRRGAVAQISRRTVMSFVSPRWIITALAVTAIITILSVAAGNASTLDEQGRFTTYTISIGTTGTEMGTGIYGWHYSVPALTGVAALLVVTAGAWALIPRPAWGEDPQQDAAMRRLRAANIGRAACGALLIHLSVVLRSLGGTASLLGSTTTTELGAVSVTPPFAALGPTLDWCGVLALVAGLTMWIVIALTAIPSPARQPAPLTASAS</sequence>
<comment type="caution">
    <text evidence="2">The sequence shown here is derived from an EMBL/GenBank/DDBJ whole genome shotgun (WGS) entry which is preliminary data.</text>
</comment>